<feature type="signal peptide" evidence="1">
    <location>
        <begin position="1"/>
        <end position="15"/>
    </location>
</feature>
<evidence type="ECO:0000313" key="2">
    <source>
        <dbReference type="EMBL" id="GIP58497.1"/>
    </source>
</evidence>
<gene>
    <name evidence="2" type="ORF">J15TS10_23110</name>
</gene>
<name>A0ABQ4MRZ9_9BACL</name>
<dbReference type="Proteomes" id="UP000681290">
    <property type="component" value="Unassembled WGS sequence"/>
</dbReference>
<comment type="caution">
    <text evidence="2">The sequence shown here is derived from an EMBL/GenBank/DDBJ whole genome shotgun (WGS) entry which is preliminary data.</text>
</comment>
<feature type="chain" id="PRO_5046463842" description="Secreted protein" evidence="1">
    <location>
        <begin position="16"/>
        <end position="78"/>
    </location>
</feature>
<keyword evidence="1" id="KW-0732">Signal</keyword>
<organism evidence="2 3">
    <name type="scientific">Paenibacillus woosongensis</name>
    <dbReference type="NCBI Taxonomy" id="307580"/>
    <lineage>
        <taxon>Bacteria</taxon>
        <taxon>Bacillati</taxon>
        <taxon>Bacillota</taxon>
        <taxon>Bacilli</taxon>
        <taxon>Bacillales</taxon>
        <taxon>Paenibacillaceae</taxon>
        <taxon>Paenibacillus</taxon>
    </lineage>
</organism>
<proteinExistence type="predicted"/>
<evidence type="ECO:0008006" key="4">
    <source>
        <dbReference type="Google" id="ProtNLM"/>
    </source>
</evidence>
<reference evidence="2 3" key="1">
    <citation type="submission" date="2021-03" db="EMBL/GenBank/DDBJ databases">
        <title>Antimicrobial resistance genes in bacteria isolated from Japanese honey, and their potential for conferring macrolide and lincosamide resistance in the American foulbrood pathogen Paenibacillus larvae.</title>
        <authorList>
            <person name="Okamoto M."/>
            <person name="Kumagai M."/>
            <person name="Kanamori H."/>
            <person name="Takamatsu D."/>
        </authorList>
    </citation>
    <scope>NUCLEOTIDE SEQUENCE [LARGE SCALE GENOMIC DNA]</scope>
    <source>
        <strain evidence="2 3">J15TS10</strain>
    </source>
</reference>
<accession>A0ABQ4MRZ9</accession>
<sequence>MVLAVALMQALVAAAVVPALQPAEQASYHSAHKIEPMHLAASHMMNKICNSIRSVLPLCINEDNIKPTMYIVKSYQIG</sequence>
<protein>
    <recommendedName>
        <fullName evidence="4">Secreted protein</fullName>
    </recommendedName>
</protein>
<keyword evidence="3" id="KW-1185">Reference proteome</keyword>
<evidence type="ECO:0000313" key="3">
    <source>
        <dbReference type="Proteomes" id="UP000681290"/>
    </source>
</evidence>
<evidence type="ECO:0000256" key="1">
    <source>
        <dbReference type="SAM" id="SignalP"/>
    </source>
</evidence>
<dbReference type="EMBL" id="BOSM01000003">
    <property type="protein sequence ID" value="GIP58497.1"/>
    <property type="molecule type" value="Genomic_DNA"/>
</dbReference>